<dbReference type="OrthoDB" id="10251219at2759"/>
<protein>
    <submittedName>
        <fullName evidence="2">Uncharacterized protein</fullName>
    </submittedName>
</protein>
<comment type="caution">
    <text evidence="2">The sequence shown here is derived from an EMBL/GenBank/DDBJ whole genome shotgun (WGS) entry which is preliminary data.</text>
</comment>
<gene>
    <name evidence="2" type="ORF">LSTR_LSTR002040</name>
</gene>
<dbReference type="EMBL" id="QKKF02010000">
    <property type="protein sequence ID" value="RZF45079.1"/>
    <property type="molecule type" value="Genomic_DNA"/>
</dbReference>
<evidence type="ECO:0000256" key="1">
    <source>
        <dbReference type="SAM" id="Phobius"/>
    </source>
</evidence>
<feature type="transmembrane region" description="Helical" evidence="1">
    <location>
        <begin position="15"/>
        <end position="36"/>
    </location>
</feature>
<evidence type="ECO:0000313" key="3">
    <source>
        <dbReference type="Proteomes" id="UP000291343"/>
    </source>
</evidence>
<keyword evidence="1" id="KW-1133">Transmembrane helix</keyword>
<keyword evidence="3" id="KW-1185">Reference proteome</keyword>
<proteinExistence type="predicted"/>
<keyword evidence="1" id="KW-0812">Transmembrane</keyword>
<accession>A0A482XHU5</accession>
<evidence type="ECO:0000313" key="2">
    <source>
        <dbReference type="EMBL" id="RZF45079.1"/>
    </source>
</evidence>
<reference evidence="2 3" key="1">
    <citation type="journal article" date="2017" name="Gigascience">
        <title>Genome sequence of the small brown planthopper, Laodelphax striatellus.</title>
        <authorList>
            <person name="Zhu J."/>
            <person name="Jiang F."/>
            <person name="Wang X."/>
            <person name="Yang P."/>
            <person name="Bao Y."/>
            <person name="Zhao W."/>
            <person name="Wang W."/>
            <person name="Lu H."/>
            <person name="Wang Q."/>
            <person name="Cui N."/>
            <person name="Li J."/>
            <person name="Chen X."/>
            <person name="Luo L."/>
            <person name="Yu J."/>
            <person name="Kang L."/>
            <person name="Cui F."/>
        </authorList>
    </citation>
    <scope>NUCLEOTIDE SEQUENCE [LARGE SCALE GENOMIC DNA]</scope>
    <source>
        <strain evidence="2">Lst14</strain>
    </source>
</reference>
<dbReference type="Proteomes" id="UP000291343">
    <property type="component" value="Unassembled WGS sequence"/>
</dbReference>
<organism evidence="2 3">
    <name type="scientific">Laodelphax striatellus</name>
    <name type="common">Small brown planthopper</name>
    <name type="synonym">Delphax striatella</name>
    <dbReference type="NCBI Taxonomy" id="195883"/>
    <lineage>
        <taxon>Eukaryota</taxon>
        <taxon>Metazoa</taxon>
        <taxon>Ecdysozoa</taxon>
        <taxon>Arthropoda</taxon>
        <taxon>Hexapoda</taxon>
        <taxon>Insecta</taxon>
        <taxon>Pterygota</taxon>
        <taxon>Neoptera</taxon>
        <taxon>Paraneoptera</taxon>
        <taxon>Hemiptera</taxon>
        <taxon>Auchenorrhyncha</taxon>
        <taxon>Fulgoroidea</taxon>
        <taxon>Delphacidae</taxon>
        <taxon>Criomorphinae</taxon>
        <taxon>Laodelphax</taxon>
    </lineage>
</organism>
<name>A0A482XHU5_LAOST</name>
<keyword evidence="1" id="KW-0472">Membrane</keyword>
<dbReference type="InParanoid" id="A0A482XHU5"/>
<sequence length="147" mass="16689">MLVAMTAMLVSVAELSNILSVLAVLVCFCGMVLFIMRNMTVFWLQGEELMFGGSVHPSAAQPRIPQMKMMKVHIPFTFKLQETSKSSYSDFRSRKVGEFSSLVVVHCFLCFSWYIGASNEIPSCDRADASKRDSRMERKGFHRKTLF</sequence>
<dbReference type="AlphaFoldDB" id="A0A482XHU5"/>